<feature type="region of interest" description="Disordered" evidence="1">
    <location>
        <begin position="1"/>
        <end position="64"/>
    </location>
</feature>
<feature type="transmembrane region" description="Helical" evidence="2">
    <location>
        <begin position="452"/>
        <end position="471"/>
    </location>
</feature>
<keyword evidence="2" id="KW-0472">Membrane</keyword>
<accession>A0A812H5C6</accession>
<feature type="compositionally biased region" description="Basic and acidic residues" evidence="1">
    <location>
        <begin position="10"/>
        <end position="29"/>
    </location>
</feature>
<sequence>METLNTQRLDALERASSRLDTDPRARETDADAAAGRSRACSFDADTRSSASSRPDLHLPVQGSGKSSIGCAQLAQLERALADTTLLQSRATAALERIARQQSALKRIPVACPSCGCLNVPQGSAWHTGDLVSCQECSQPFLPLSSFQVREDLAVLKSAVQRLRDQQERIQYLECLAAKGRQESTSPLAKSAKTPASEPAEDAAVRKLPARGPMASPLFPPQIMSPRQVGQGPPTDSTESPDASPEHPFLSPCSPCQRLQRVGLHELEPILQESPSAGGATSSSPRLMEKVQDRSNTAGEAASPLRAGQAGDKPLILMPLLDTQDLLTNSSSSSAPLCFHGSKLSKWQMDTEQKTREALQQMRHKSFGPKGRARKEREEGEIASASESEGSRLTSWDARPGSLVAGHQALQKGVPAGTPAKKEDKKNTGAVMREHHPRPTASVVEAVGAFPKWFLLMLLACFLAVAFIRHLLHRLAQRLQGEAVASAVLTAIVTGTAMHLWRHAEEMVQKQNMLETSRGEWKHGIVCLERTFMGSTLQLNLEEALGLSAALAQLAPVFLFENWGIYGPPACRWAAVVAHVATAIIVMVGVRNKLLNSFCTATPASKDPAPEVLEVCVGLAVGNWAASSWAASTWWHLASSSSAIGLQVRLPVLALACAQLTNFWLARRSRQPHLLAVCVALGGLSMAKCCCGAPGMVLETMSLSSSSSLLMTSGIYVLFCAVSALLLFQELFNSL</sequence>
<dbReference type="AlphaFoldDB" id="A0A812H5C6"/>
<evidence type="ECO:0000313" key="4">
    <source>
        <dbReference type="Proteomes" id="UP000604046"/>
    </source>
</evidence>
<keyword evidence="2" id="KW-1133">Transmembrane helix</keyword>
<feature type="compositionally biased region" description="Basic residues" evidence="1">
    <location>
        <begin position="361"/>
        <end position="373"/>
    </location>
</feature>
<comment type="caution">
    <text evidence="3">The sequence shown here is derived from an EMBL/GenBank/DDBJ whole genome shotgun (WGS) entry which is preliminary data.</text>
</comment>
<keyword evidence="2" id="KW-0812">Transmembrane</keyword>
<dbReference type="EMBL" id="CAJNDS010000055">
    <property type="protein sequence ID" value="CAE6936705.1"/>
    <property type="molecule type" value="Genomic_DNA"/>
</dbReference>
<evidence type="ECO:0000256" key="1">
    <source>
        <dbReference type="SAM" id="MobiDB-lite"/>
    </source>
</evidence>
<feature type="region of interest" description="Disordered" evidence="1">
    <location>
        <begin position="182"/>
        <end position="254"/>
    </location>
</feature>
<feature type="transmembrane region" description="Helical" evidence="2">
    <location>
        <begin position="673"/>
        <end position="696"/>
    </location>
</feature>
<proteinExistence type="predicted"/>
<evidence type="ECO:0000256" key="2">
    <source>
        <dbReference type="SAM" id="Phobius"/>
    </source>
</evidence>
<gene>
    <name evidence="3" type="ORF">SNAT2548_LOCUS1060</name>
</gene>
<feature type="compositionally biased region" description="Low complexity" evidence="1">
    <location>
        <begin position="381"/>
        <end position="391"/>
    </location>
</feature>
<feature type="transmembrane region" description="Helical" evidence="2">
    <location>
        <begin position="572"/>
        <end position="589"/>
    </location>
</feature>
<reference evidence="3" key="1">
    <citation type="submission" date="2021-02" db="EMBL/GenBank/DDBJ databases">
        <authorList>
            <person name="Dougan E. K."/>
            <person name="Rhodes N."/>
            <person name="Thang M."/>
            <person name="Chan C."/>
        </authorList>
    </citation>
    <scope>NUCLEOTIDE SEQUENCE</scope>
</reference>
<dbReference type="Proteomes" id="UP000604046">
    <property type="component" value="Unassembled WGS sequence"/>
</dbReference>
<feature type="region of interest" description="Disordered" evidence="1">
    <location>
        <begin position="269"/>
        <end position="306"/>
    </location>
</feature>
<organism evidence="3 4">
    <name type="scientific">Symbiodinium natans</name>
    <dbReference type="NCBI Taxonomy" id="878477"/>
    <lineage>
        <taxon>Eukaryota</taxon>
        <taxon>Sar</taxon>
        <taxon>Alveolata</taxon>
        <taxon>Dinophyceae</taxon>
        <taxon>Suessiales</taxon>
        <taxon>Symbiodiniaceae</taxon>
        <taxon>Symbiodinium</taxon>
    </lineage>
</organism>
<evidence type="ECO:0000313" key="3">
    <source>
        <dbReference type="EMBL" id="CAE6936705.1"/>
    </source>
</evidence>
<feature type="transmembrane region" description="Helical" evidence="2">
    <location>
        <begin position="483"/>
        <end position="500"/>
    </location>
</feature>
<feature type="transmembrane region" description="Helical" evidence="2">
    <location>
        <begin position="708"/>
        <end position="727"/>
    </location>
</feature>
<feature type="compositionally biased region" description="Low complexity" evidence="1">
    <location>
        <begin position="273"/>
        <end position="284"/>
    </location>
</feature>
<keyword evidence="4" id="KW-1185">Reference proteome</keyword>
<evidence type="ECO:0008006" key="5">
    <source>
        <dbReference type="Google" id="ProtNLM"/>
    </source>
</evidence>
<protein>
    <recommendedName>
        <fullName evidence="5">Transmembrane protein</fullName>
    </recommendedName>
</protein>
<dbReference type="OrthoDB" id="444454at2759"/>
<feature type="region of interest" description="Disordered" evidence="1">
    <location>
        <begin position="360"/>
        <end position="394"/>
    </location>
</feature>
<name>A0A812H5C6_9DINO</name>